<dbReference type="AlphaFoldDB" id="A0A3M6QXR5"/>
<sequence length="294" mass="33214">MPSSHPSNRPQQLPLFETSSGEDAYLLTTAASGKYSDFVVYVDESGDHSLTSIDPGYPVFVLAFCIFNKRHHAEKIIPMLEKFKFNYFGHDAVVLHEHEIRKQKGVFAKLSDRALREQFMDELTGIMEASNFILAACVIDKKALKPASSSSENPYHLALDVCLEALHDFLKEKNQLDRQTHILVECRGRQEDASLELEFRRLCDAKAATGVSYPFEMLFVDKKANSTGLQLADLVARPIGLHHLRPAQENRAFDVLRKKFLCRNGRAHVGCEYEGYGLKILPRPNAPPKSEKPR</sequence>
<comment type="caution">
    <text evidence="1">The sequence shown here is derived from an EMBL/GenBank/DDBJ whole genome shotgun (WGS) entry which is preliminary data.</text>
</comment>
<reference evidence="1 2" key="1">
    <citation type="submission" date="2018-10" db="EMBL/GenBank/DDBJ databases">
        <title>Comamonadaceae CDC group NO-1 genome sequencing and assembly.</title>
        <authorList>
            <person name="Bernier A.-M."/>
            <person name="Bernard K."/>
        </authorList>
    </citation>
    <scope>NUCLEOTIDE SEQUENCE [LARGE SCALE GENOMIC DNA]</scope>
    <source>
        <strain evidence="1 2">NML180581</strain>
    </source>
</reference>
<organism evidence="1 2">
    <name type="scientific">Allofranklinella schreckenbergeri</name>
    <dbReference type="NCBI Taxonomy" id="1076744"/>
    <lineage>
        <taxon>Bacteria</taxon>
        <taxon>Pseudomonadati</taxon>
        <taxon>Pseudomonadota</taxon>
        <taxon>Betaproteobacteria</taxon>
        <taxon>Burkholderiales</taxon>
        <taxon>Comamonadaceae</taxon>
        <taxon>Allofranklinella</taxon>
    </lineage>
</organism>
<gene>
    <name evidence="1" type="ORF">EBQ24_09300</name>
</gene>
<protein>
    <submittedName>
        <fullName evidence="1">DUF3800 domain-containing protein</fullName>
    </submittedName>
</protein>
<name>A0A3M6QXR5_9BURK</name>
<dbReference type="Proteomes" id="UP000281171">
    <property type="component" value="Unassembled WGS sequence"/>
</dbReference>
<accession>A0A3M6QXR5</accession>
<dbReference type="Pfam" id="PF12686">
    <property type="entry name" value="DUF3800"/>
    <property type="match status" value="1"/>
</dbReference>
<proteinExistence type="predicted"/>
<evidence type="ECO:0000313" key="1">
    <source>
        <dbReference type="EMBL" id="RMX07312.1"/>
    </source>
</evidence>
<dbReference type="EMBL" id="RDQK01000022">
    <property type="protein sequence ID" value="RMX07312.1"/>
    <property type="molecule type" value="Genomic_DNA"/>
</dbReference>
<dbReference type="InterPro" id="IPR024524">
    <property type="entry name" value="DUF3800"/>
</dbReference>
<evidence type="ECO:0000313" key="2">
    <source>
        <dbReference type="Proteomes" id="UP000281171"/>
    </source>
</evidence>